<sequence>MVKLNSHLKKASDLKKGEYGVFFASAGHAALYDYPTAKGLQAIAADVWNRGGIVGTVCHGPAILPGVIDAKTGKSIVDGRTVTGFTIEGELIFNILDKLRKDGVVPVVEAVTAAGGFYSTSMSAFDDYSITSGRLVTGTNPQSGHSTAERIVRLFDNGMRP</sequence>
<dbReference type="RefSeq" id="WP_201759024.1">
    <property type="nucleotide sequence ID" value="NZ_CP030840.1"/>
</dbReference>
<evidence type="ECO:0000313" key="5">
    <source>
        <dbReference type="Proteomes" id="UP000253606"/>
    </source>
</evidence>
<evidence type="ECO:0000256" key="3">
    <source>
        <dbReference type="ARBA" id="ARBA00038493"/>
    </source>
</evidence>
<accession>A0A2Z5GAA7</accession>
<dbReference type="KEGG" id="abas:ACPOL_6579"/>
<dbReference type="PANTHER" id="PTHR48094:SF11">
    <property type="entry name" value="GLUTATHIONE-INDEPENDENT GLYOXALASE HSP31-RELATED"/>
    <property type="match status" value="1"/>
</dbReference>
<dbReference type="GO" id="GO:0019243">
    <property type="term" value="P:methylglyoxal catabolic process to D-lactate via S-lactoyl-glutathione"/>
    <property type="evidence" value="ECO:0007669"/>
    <property type="project" value="TreeGrafter"/>
</dbReference>
<keyword evidence="5" id="KW-1185">Reference proteome</keyword>
<dbReference type="InterPro" id="IPR050325">
    <property type="entry name" value="Prot/Nucl_acid_deglycase"/>
</dbReference>
<evidence type="ECO:0000313" key="4">
    <source>
        <dbReference type="EMBL" id="AXC15797.1"/>
    </source>
</evidence>
<dbReference type="GO" id="GO:0005737">
    <property type="term" value="C:cytoplasm"/>
    <property type="evidence" value="ECO:0007669"/>
    <property type="project" value="TreeGrafter"/>
</dbReference>
<name>A0A2Z5GAA7_9BACT</name>
<dbReference type="InterPro" id="IPR029062">
    <property type="entry name" value="Class_I_gatase-like"/>
</dbReference>
<comment type="similarity">
    <text evidence="3">Belongs to the peptidase C56 family. HSP31-like subfamily.</text>
</comment>
<dbReference type="EMBL" id="CP030840">
    <property type="protein sequence ID" value="AXC15797.1"/>
    <property type="molecule type" value="Genomic_DNA"/>
</dbReference>
<dbReference type="Gene3D" id="3.40.50.880">
    <property type="match status" value="1"/>
</dbReference>
<keyword evidence="2" id="KW-0456">Lyase</keyword>
<keyword evidence="1" id="KW-0346">Stress response</keyword>
<dbReference type="PANTHER" id="PTHR48094">
    <property type="entry name" value="PROTEIN/NUCLEIC ACID DEGLYCASE DJ-1-RELATED"/>
    <property type="match status" value="1"/>
</dbReference>
<evidence type="ECO:0000256" key="1">
    <source>
        <dbReference type="ARBA" id="ARBA00023016"/>
    </source>
</evidence>
<dbReference type="GO" id="GO:0019172">
    <property type="term" value="F:glyoxalase III activity"/>
    <property type="evidence" value="ECO:0007669"/>
    <property type="project" value="TreeGrafter"/>
</dbReference>
<organism evidence="4 5">
    <name type="scientific">Acidisarcina polymorpha</name>
    <dbReference type="NCBI Taxonomy" id="2211140"/>
    <lineage>
        <taxon>Bacteria</taxon>
        <taxon>Pseudomonadati</taxon>
        <taxon>Acidobacteriota</taxon>
        <taxon>Terriglobia</taxon>
        <taxon>Terriglobales</taxon>
        <taxon>Acidobacteriaceae</taxon>
        <taxon>Acidisarcina</taxon>
    </lineage>
</organism>
<protein>
    <submittedName>
        <fullName evidence="4">ThiJ/PfpI family protein</fullName>
    </submittedName>
</protein>
<reference evidence="4 5" key="1">
    <citation type="journal article" date="2018" name="Front. Microbiol.">
        <title>Hydrolytic Capabilities as a Key to Environmental Success: Chitinolytic and Cellulolytic Acidobacteria From Acidic Sub-arctic Soils and Boreal Peatlands.</title>
        <authorList>
            <person name="Belova S.E."/>
            <person name="Ravin N.V."/>
            <person name="Pankratov T.A."/>
            <person name="Rakitin A.L."/>
            <person name="Ivanova A.A."/>
            <person name="Beletsky A.V."/>
            <person name="Mardanov A.V."/>
            <person name="Sinninghe Damste J.S."/>
            <person name="Dedysh S.N."/>
        </authorList>
    </citation>
    <scope>NUCLEOTIDE SEQUENCE [LARGE SCALE GENOMIC DNA]</scope>
    <source>
        <strain evidence="4 5">SBC82</strain>
    </source>
</reference>
<dbReference type="AlphaFoldDB" id="A0A2Z5GAA7"/>
<evidence type="ECO:0000256" key="2">
    <source>
        <dbReference type="ARBA" id="ARBA00023239"/>
    </source>
</evidence>
<proteinExistence type="inferred from homology"/>
<dbReference type="SUPFAM" id="SSF52317">
    <property type="entry name" value="Class I glutamine amidotransferase-like"/>
    <property type="match status" value="1"/>
</dbReference>
<dbReference type="Proteomes" id="UP000253606">
    <property type="component" value="Chromosome"/>
</dbReference>
<gene>
    <name evidence="4" type="ORF">ACPOL_6579</name>
</gene>